<name>A0A3D9SCY9_9BACL</name>
<dbReference type="AlphaFoldDB" id="A0A3D9SCY9"/>
<reference evidence="11 12" key="1">
    <citation type="submission" date="2018-08" db="EMBL/GenBank/DDBJ databases">
        <title>Genomic Encyclopedia of Type Strains, Phase III (KMG-III): the genomes of soil and plant-associated and newly described type strains.</title>
        <authorList>
            <person name="Whitman W."/>
        </authorList>
    </citation>
    <scope>NUCLEOTIDE SEQUENCE [LARGE SCALE GENOMIC DNA]</scope>
    <source>
        <strain evidence="11 12">CGMCC 1.10966</strain>
    </source>
</reference>
<evidence type="ECO:0000256" key="2">
    <source>
        <dbReference type="ARBA" id="ARBA00022448"/>
    </source>
</evidence>
<keyword evidence="12" id="KW-1185">Reference proteome</keyword>
<evidence type="ECO:0000256" key="9">
    <source>
        <dbReference type="HAMAP-Rule" id="MF_00236"/>
    </source>
</evidence>
<feature type="transmembrane region" description="Helical" evidence="9">
    <location>
        <begin position="6"/>
        <end position="24"/>
    </location>
</feature>
<organism evidence="11 12">
    <name type="scientific">Paenibacillus taihuensis</name>
    <dbReference type="NCBI Taxonomy" id="1156355"/>
    <lineage>
        <taxon>Bacteria</taxon>
        <taxon>Bacillati</taxon>
        <taxon>Bacillota</taxon>
        <taxon>Bacilli</taxon>
        <taxon>Bacillales</taxon>
        <taxon>Paenibacillaceae</taxon>
        <taxon>Paenibacillus</taxon>
    </lineage>
</organism>
<keyword evidence="2 9" id="KW-0813">Transport</keyword>
<evidence type="ECO:0000256" key="7">
    <source>
        <dbReference type="ARBA" id="ARBA00023010"/>
    </source>
</evidence>
<dbReference type="PRINTS" id="PR01506">
    <property type="entry name" value="TATBPROTEIN"/>
</dbReference>
<dbReference type="Proteomes" id="UP000256304">
    <property type="component" value="Unassembled WGS sequence"/>
</dbReference>
<evidence type="ECO:0000256" key="4">
    <source>
        <dbReference type="ARBA" id="ARBA00022692"/>
    </source>
</evidence>
<proteinExistence type="inferred from homology"/>
<comment type="subcellular location">
    <subcellularLocation>
        <location evidence="1 9">Cell membrane</location>
        <topology evidence="1 9">Single-pass membrane protein</topology>
    </subcellularLocation>
</comment>
<dbReference type="PANTHER" id="PTHR42982">
    <property type="entry name" value="SEC-INDEPENDENT PROTEIN TRANSLOCASE PROTEIN TATA"/>
    <property type="match status" value="1"/>
</dbReference>
<dbReference type="Pfam" id="PF02416">
    <property type="entry name" value="TatA_B_E"/>
    <property type="match status" value="1"/>
</dbReference>
<dbReference type="GO" id="GO:0008320">
    <property type="term" value="F:protein transmembrane transporter activity"/>
    <property type="evidence" value="ECO:0007669"/>
    <property type="project" value="UniProtKB-UniRule"/>
</dbReference>
<dbReference type="RefSeq" id="WP_116187661.1">
    <property type="nucleotide sequence ID" value="NZ_QTTN01000003.1"/>
</dbReference>
<keyword evidence="5 9" id="KW-0653">Protein transport</keyword>
<comment type="subunit">
    <text evidence="9">Forms a complex with TatC.</text>
</comment>
<feature type="compositionally biased region" description="Basic and acidic residues" evidence="10">
    <location>
        <begin position="69"/>
        <end position="78"/>
    </location>
</feature>
<dbReference type="Gene3D" id="1.20.5.3310">
    <property type="match status" value="1"/>
</dbReference>
<keyword evidence="8 9" id="KW-0472">Membrane</keyword>
<accession>A0A3D9SCY9</accession>
<comment type="caution">
    <text evidence="11">The sequence shown here is derived from an EMBL/GenBank/DDBJ whole genome shotgun (WGS) entry which is preliminary data.</text>
</comment>
<keyword evidence="6 9" id="KW-1133">Transmembrane helix</keyword>
<dbReference type="PANTHER" id="PTHR42982:SF1">
    <property type="entry name" value="SEC-INDEPENDENT PROTEIN TRANSLOCASE PROTEIN TATA"/>
    <property type="match status" value="1"/>
</dbReference>
<evidence type="ECO:0000256" key="3">
    <source>
        <dbReference type="ARBA" id="ARBA00022475"/>
    </source>
</evidence>
<evidence type="ECO:0000256" key="5">
    <source>
        <dbReference type="ARBA" id="ARBA00022927"/>
    </source>
</evidence>
<protein>
    <recommendedName>
        <fullName evidence="9">Sec-independent protein translocase protein TatA</fullName>
    </recommendedName>
</protein>
<dbReference type="OrthoDB" id="9800908at2"/>
<dbReference type="NCBIfam" id="NF011430">
    <property type="entry name" value="PRK14861.1"/>
    <property type="match status" value="1"/>
</dbReference>
<dbReference type="NCBIfam" id="TIGR01411">
    <property type="entry name" value="tatAE"/>
    <property type="match status" value="1"/>
</dbReference>
<dbReference type="InterPro" id="IPR006312">
    <property type="entry name" value="TatA/E"/>
</dbReference>
<evidence type="ECO:0000313" key="12">
    <source>
        <dbReference type="Proteomes" id="UP000256304"/>
    </source>
</evidence>
<comment type="similarity">
    <text evidence="9">Belongs to the TatA/E family.</text>
</comment>
<dbReference type="EMBL" id="QTTN01000003">
    <property type="protein sequence ID" value="REE92732.1"/>
    <property type="molecule type" value="Genomic_DNA"/>
</dbReference>
<keyword evidence="3 9" id="KW-1003">Cell membrane</keyword>
<feature type="region of interest" description="Disordered" evidence="10">
    <location>
        <begin position="45"/>
        <end position="78"/>
    </location>
</feature>
<sequence length="78" mass="8391">MFNNIGVSGLIIILLIALIVFGPAKLPMLGRAFGDTLREFRSSTRGIVEEDTQTMQAPAPAPNPAPIELESKDGQKLL</sequence>
<dbReference type="HAMAP" id="MF_00236">
    <property type="entry name" value="TatA_E"/>
    <property type="match status" value="1"/>
</dbReference>
<evidence type="ECO:0000256" key="10">
    <source>
        <dbReference type="SAM" id="MobiDB-lite"/>
    </source>
</evidence>
<evidence type="ECO:0000256" key="8">
    <source>
        <dbReference type="ARBA" id="ARBA00023136"/>
    </source>
</evidence>
<dbReference type="InterPro" id="IPR003369">
    <property type="entry name" value="TatA/B/E"/>
</dbReference>
<dbReference type="GO" id="GO:0043953">
    <property type="term" value="P:protein transport by the Tat complex"/>
    <property type="evidence" value="ECO:0007669"/>
    <property type="project" value="UniProtKB-UniRule"/>
</dbReference>
<gene>
    <name evidence="9" type="primary">tatA</name>
    <name evidence="11" type="ORF">A8990_10330</name>
</gene>
<dbReference type="GO" id="GO:0033281">
    <property type="term" value="C:TAT protein transport complex"/>
    <property type="evidence" value="ECO:0007669"/>
    <property type="project" value="UniProtKB-UniRule"/>
</dbReference>
<evidence type="ECO:0000256" key="6">
    <source>
        <dbReference type="ARBA" id="ARBA00022989"/>
    </source>
</evidence>
<evidence type="ECO:0000256" key="1">
    <source>
        <dbReference type="ARBA" id="ARBA00004162"/>
    </source>
</evidence>
<keyword evidence="7 9" id="KW-0811">Translocation</keyword>
<comment type="function">
    <text evidence="9">Part of the twin-arginine translocation (Tat) system that transports large folded proteins containing a characteristic twin-arginine motif in their signal peptide across membranes. TatA could form the protein-conducting channel of the Tat system.</text>
</comment>
<keyword evidence="4 9" id="KW-0812">Transmembrane</keyword>
<evidence type="ECO:0000313" key="11">
    <source>
        <dbReference type="EMBL" id="REE92732.1"/>
    </source>
</evidence>